<keyword evidence="2 5" id="KW-0812">Transmembrane</keyword>
<dbReference type="AlphaFoldDB" id="A0A1L7XQG9"/>
<feature type="transmembrane region" description="Helical" evidence="5">
    <location>
        <begin position="79"/>
        <end position="103"/>
    </location>
</feature>
<evidence type="ECO:0000256" key="5">
    <source>
        <dbReference type="SAM" id="Phobius"/>
    </source>
</evidence>
<dbReference type="PANTHER" id="PTHR10250">
    <property type="entry name" value="MICROSOMAL GLUTATHIONE S-TRANSFERASE"/>
    <property type="match status" value="1"/>
</dbReference>
<reference evidence="6 7" key="1">
    <citation type="submission" date="2016-03" db="EMBL/GenBank/DDBJ databases">
        <authorList>
            <person name="Ploux O."/>
        </authorList>
    </citation>
    <scope>NUCLEOTIDE SEQUENCE [LARGE SCALE GENOMIC DNA]</scope>
    <source>
        <strain evidence="6 7">UAMH 11012</strain>
    </source>
</reference>
<keyword evidence="4 5" id="KW-0472">Membrane</keyword>
<dbReference type="InterPro" id="IPR023352">
    <property type="entry name" value="MAPEG-like_dom_sf"/>
</dbReference>
<dbReference type="OrthoDB" id="410651at2759"/>
<name>A0A1L7XQG9_9HELO</name>
<dbReference type="PANTHER" id="PTHR10250:SF26">
    <property type="entry name" value="GLUTATHIONE S-TRANSFERASE 3, MITOCHONDRIAL"/>
    <property type="match status" value="1"/>
</dbReference>
<evidence type="ECO:0000313" key="7">
    <source>
        <dbReference type="Proteomes" id="UP000184330"/>
    </source>
</evidence>
<evidence type="ECO:0000313" key="6">
    <source>
        <dbReference type="EMBL" id="CZR67259.1"/>
    </source>
</evidence>
<dbReference type="GO" id="GO:0005783">
    <property type="term" value="C:endoplasmic reticulum"/>
    <property type="evidence" value="ECO:0007669"/>
    <property type="project" value="TreeGrafter"/>
</dbReference>
<dbReference type="Pfam" id="PF01124">
    <property type="entry name" value="MAPEG"/>
    <property type="match status" value="1"/>
</dbReference>
<dbReference type="InterPro" id="IPR050997">
    <property type="entry name" value="MAPEG"/>
</dbReference>
<organism evidence="6 7">
    <name type="scientific">Phialocephala subalpina</name>
    <dbReference type="NCBI Taxonomy" id="576137"/>
    <lineage>
        <taxon>Eukaryota</taxon>
        <taxon>Fungi</taxon>
        <taxon>Dikarya</taxon>
        <taxon>Ascomycota</taxon>
        <taxon>Pezizomycotina</taxon>
        <taxon>Leotiomycetes</taxon>
        <taxon>Helotiales</taxon>
        <taxon>Mollisiaceae</taxon>
        <taxon>Phialocephala</taxon>
        <taxon>Phialocephala fortinii species complex</taxon>
    </lineage>
</organism>
<comment type="subcellular location">
    <subcellularLocation>
        <location evidence="1">Membrane</location>
        <topology evidence="1">Multi-pass membrane protein</topology>
    </subcellularLocation>
</comment>
<evidence type="ECO:0000256" key="1">
    <source>
        <dbReference type="ARBA" id="ARBA00004141"/>
    </source>
</evidence>
<dbReference type="STRING" id="576137.A0A1L7XQG9"/>
<evidence type="ECO:0000256" key="4">
    <source>
        <dbReference type="ARBA" id="ARBA00023136"/>
    </source>
</evidence>
<dbReference type="Gene3D" id="1.20.120.550">
    <property type="entry name" value="Membrane associated eicosanoid/glutathione metabolism-like domain"/>
    <property type="match status" value="1"/>
</dbReference>
<dbReference type="GO" id="GO:0016020">
    <property type="term" value="C:membrane"/>
    <property type="evidence" value="ECO:0007669"/>
    <property type="project" value="UniProtKB-SubCell"/>
</dbReference>
<keyword evidence="7" id="KW-1185">Reference proteome</keyword>
<protein>
    <submittedName>
        <fullName evidence="6">Related to MICROSOMAL GLUTATHIONE S-TRANSFERASE 3</fullName>
    </submittedName>
</protein>
<feature type="transmembrane region" description="Helical" evidence="5">
    <location>
        <begin position="123"/>
        <end position="145"/>
    </location>
</feature>
<dbReference type="InterPro" id="IPR001129">
    <property type="entry name" value="Membr-assoc_MAPEG"/>
</dbReference>
<evidence type="ECO:0000256" key="3">
    <source>
        <dbReference type="ARBA" id="ARBA00022989"/>
    </source>
</evidence>
<gene>
    <name evidence="6" type="ORF">PAC_17158</name>
</gene>
<keyword evidence="6" id="KW-0808">Transferase</keyword>
<dbReference type="GO" id="GO:0004364">
    <property type="term" value="F:glutathione transferase activity"/>
    <property type="evidence" value="ECO:0007669"/>
    <property type="project" value="TreeGrafter"/>
</dbReference>
<dbReference type="GO" id="GO:0005635">
    <property type="term" value="C:nuclear envelope"/>
    <property type="evidence" value="ECO:0007669"/>
    <property type="project" value="TreeGrafter"/>
</dbReference>
<evidence type="ECO:0000256" key="2">
    <source>
        <dbReference type="ARBA" id="ARBA00022692"/>
    </source>
</evidence>
<feature type="transmembrane region" description="Helical" evidence="5">
    <location>
        <begin position="12"/>
        <end position="29"/>
    </location>
</feature>
<dbReference type="SUPFAM" id="SSF161084">
    <property type="entry name" value="MAPEG domain-like"/>
    <property type="match status" value="1"/>
</dbReference>
<sequence>MATITIDPNYGYVLLAATSTFLLNTIHTFNTGKYRKAAKVDYPSAYAPSSRTDNEAHQFNCAQRAHANFIENQPSAVGALLLAGIRFPIISAALGAAWTVSRYVYMVGYSQGGPGGKGRYKGIYFWLFQFGLIGLAGFNGVAMVLGW</sequence>
<accession>A0A1L7XQG9</accession>
<dbReference type="GO" id="GO:0004602">
    <property type="term" value="F:glutathione peroxidase activity"/>
    <property type="evidence" value="ECO:0007669"/>
    <property type="project" value="TreeGrafter"/>
</dbReference>
<dbReference type="Proteomes" id="UP000184330">
    <property type="component" value="Unassembled WGS sequence"/>
</dbReference>
<keyword evidence="3 5" id="KW-1133">Transmembrane helix</keyword>
<dbReference type="EMBL" id="FJOG01000042">
    <property type="protein sequence ID" value="CZR67259.1"/>
    <property type="molecule type" value="Genomic_DNA"/>
</dbReference>
<proteinExistence type="predicted"/>